<dbReference type="EMBL" id="CAJVCH010563745">
    <property type="protein sequence ID" value="CAG7832150.1"/>
    <property type="molecule type" value="Genomic_DNA"/>
</dbReference>
<protein>
    <submittedName>
        <fullName evidence="1">Uncharacterized protein</fullName>
    </submittedName>
</protein>
<keyword evidence="2" id="KW-1185">Reference proteome</keyword>
<name>A0A8J2LDS4_9HEXA</name>
<reference evidence="1" key="1">
    <citation type="submission" date="2021-06" db="EMBL/GenBank/DDBJ databases">
        <authorList>
            <person name="Hodson N. C."/>
            <person name="Mongue J. A."/>
            <person name="Jaron S. K."/>
        </authorList>
    </citation>
    <scope>NUCLEOTIDE SEQUENCE</scope>
</reference>
<proteinExistence type="predicted"/>
<dbReference type="Proteomes" id="UP000708208">
    <property type="component" value="Unassembled WGS sequence"/>
</dbReference>
<sequence length="153" mass="17547">MGTVPIYQSIITPLHQKRTESCNYVRTLQHLLQAQAAGSEDVWLVPHTEKPMRPVTTVRVVSPNSLRSVCNYLERSGYDHCNERVGIPTLACQWPLLHYYMEEVHICSAPCEYTDGEEVGETFGKESPMRRTGRLTAQNVAVKDTFWRPRRVE</sequence>
<accession>A0A8J2LDS4</accession>
<organism evidence="1 2">
    <name type="scientific">Allacma fusca</name>
    <dbReference type="NCBI Taxonomy" id="39272"/>
    <lineage>
        <taxon>Eukaryota</taxon>
        <taxon>Metazoa</taxon>
        <taxon>Ecdysozoa</taxon>
        <taxon>Arthropoda</taxon>
        <taxon>Hexapoda</taxon>
        <taxon>Collembola</taxon>
        <taxon>Symphypleona</taxon>
        <taxon>Sminthuridae</taxon>
        <taxon>Allacma</taxon>
    </lineage>
</organism>
<evidence type="ECO:0000313" key="1">
    <source>
        <dbReference type="EMBL" id="CAG7832150.1"/>
    </source>
</evidence>
<evidence type="ECO:0000313" key="2">
    <source>
        <dbReference type="Proteomes" id="UP000708208"/>
    </source>
</evidence>
<comment type="caution">
    <text evidence="1">The sequence shown here is derived from an EMBL/GenBank/DDBJ whole genome shotgun (WGS) entry which is preliminary data.</text>
</comment>
<gene>
    <name evidence="1" type="ORF">AFUS01_LOCUS41853</name>
</gene>
<dbReference type="AlphaFoldDB" id="A0A8J2LDS4"/>